<dbReference type="OMA" id="WVERLCT"/>
<evidence type="ECO:0000313" key="3">
    <source>
        <dbReference type="Proteomes" id="UP000054359"/>
    </source>
</evidence>
<dbReference type="Proteomes" id="UP000054359">
    <property type="component" value="Unassembled WGS sequence"/>
</dbReference>
<accession>A0A087V027</accession>
<sequence length="247" mass="27714">MLRSWSVVLSCFPAVLGVLLAVVALPGLSSAALAKNSVKVNDKIFKSSSLLKILYPKGTGESQMPECERWSVCSRVDTYSTPWVERLCTCRGGQMCSTSLQADDGHTVVDKTRQYKVCESADALPICRVFKDITWTNIIGTDNKFQQRMHCKCPHNTTTYISGQDVKMTAQGLFFYYHFSCSPMIKMPCGRKEPCRLFSVRKRFPVEDVTTSFLCDCPPKATCPTHHTDPYVVEDYDSPRDGARTYS</sequence>
<dbReference type="EMBL" id="KK122540">
    <property type="protein sequence ID" value="KFM82966.1"/>
    <property type="molecule type" value="Genomic_DNA"/>
</dbReference>
<gene>
    <name evidence="2" type="ORF">X975_20472</name>
</gene>
<dbReference type="OrthoDB" id="8177523at2759"/>
<dbReference type="Gene3D" id="2.20.20.160">
    <property type="match status" value="2"/>
</dbReference>
<organism evidence="2 3">
    <name type="scientific">Stegodyphus mimosarum</name>
    <name type="common">African social velvet spider</name>
    <dbReference type="NCBI Taxonomy" id="407821"/>
    <lineage>
        <taxon>Eukaryota</taxon>
        <taxon>Metazoa</taxon>
        <taxon>Ecdysozoa</taxon>
        <taxon>Arthropoda</taxon>
        <taxon>Chelicerata</taxon>
        <taxon>Arachnida</taxon>
        <taxon>Araneae</taxon>
        <taxon>Araneomorphae</taxon>
        <taxon>Entelegynae</taxon>
        <taxon>Eresoidea</taxon>
        <taxon>Eresidae</taxon>
        <taxon>Stegodyphus</taxon>
    </lineage>
</organism>
<feature type="chain" id="PRO_5001831080" description="Protein giant-lens" evidence="1">
    <location>
        <begin position="18"/>
        <end position="247"/>
    </location>
</feature>
<evidence type="ECO:0008006" key="4">
    <source>
        <dbReference type="Google" id="ProtNLM"/>
    </source>
</evidence>
<feature type="non-terminal residue" evidence="2">
    <location>
        <position position="247"/>
    </location>
</feature>
<keyword evidence="3" id="KW-1185">Reference proteome</keyword>
<dbReference type="InterPro" id="IPR021633">
    <property type="entry name" value="Argos"/>
</dbReference>
<evidence type="ECO:0000313" key="2">
    <source>
        <dbReference type="EMBL" id="KFM82966.1"/>
    </source>
</evidence>
<proteinExistence type="predicted"/>
<dbReference type="STRING" id="407821.A0A087V027"/>
<dbReference type="Pfam" id="PF11581">
    <property type="entry name" value="Argos"/>
    <property type="match status" value="1"/>
</dbReference>
<name>A0A087V027_STEMI</name>
<dbReference type="AlphaFoldDB" id="A0A087V027"/>
<protein>
    <recommendedName>
        <fullName evidence="4">Protein giant-lens</fullName>
    </recommendedName>
</protein>
<dbReference type="Gene3D" id="2.20.20.150">
    <property type="match status" value="1"/>
</dbReference>
<feature type="signal peptide" evidence="1">
    <location>
        <begin position="1"/>
        <end position="17"/>
    </location>
</feature>
<keyword evidence="1" id="KW-0732">Signal</keyword>
<evidence type="ECO:0000256" key="1">
    <source>
        <dbReference type="SAM" id="SignalP"/>
    </source>
</evidence>
<reference evidence="2 3" key="1">
    <citation type="submission" date="2013-11" db="EMBL/GenBank/DDBJ databases">
        <title>Genome sequencing of Stegodyphus mimosarum.</title>
        <authorList>
            <person name="Bechsgaard J."/>
        </authorList>
    </citation>
    <scope>NUCLEOTIDE SEQUENCE [LARGE SCALE GENOMIC DNA]</scope>
</reference>